<gene>
    <name evidence="7" type="ORF">N0V93_005879</name>
</gene>
<feature type="domain" description="Glutathionylspermidine synthase pre-ATP-grasp-like" evidence="6">
    <location>
        <begin position="15"/>
        <end position="425"/>
    </location>
</feature>
<evidence type="ECO:0000256" key="1">
    <source>
        <dbReference type="ARBA" id="ARBA00022598"/>
    </source>
</evidence>
<dbReference type="GO" id="GO:0005524">
    <property type="term" value="F:ATP binding"/>
    <property type="evidence" value="ECO:0007669"/>
    <property type="project" value="UniProtKB-KW"/>
</dbReference>
<keyword evidence="2" id="KW-0479">Metal-binding</keyword>
<evidence type="ECO:0000313" key="8">
    <source>
        <dbReference type="Proteomes" id="UP001140453"/>
    </source>
</evidence>
<keyword evidence="3" id="KW-0547">Nucleotide-binding</keyword>
<evidence type="ECO:0000256" key="2">
    <source>
        <dbReference type="ARBA" id="ARBA00022723"/>
    </source>
</evidence>
<reference evidence="7" key="1">
    <citation type="submission" date="2022-10" db="EMBL/GenBank/DDBJ databases">
        <title>Tapping the CABI collections for fungal endophytes: first genome assemblies for Collariella, Neodidymelliopsis, Ascochyta clinopodiicola, Didymella pomorum, Didymosphaeria variabile, Neocosmospora piperis and Neocucurbitaria cava.</title>
        <authorList>
            <person name="Hill R."/>
        </authorList>
    </citation>
    <scope>NUCLEOTIDE SEQUENCE</scope>
    <source>
        <strain evidence="7">IMI 355082</strain>
    </source>
</reference>
<evidence type="ECO:0000313" key="7">
    <source>
        <dbReference type="EMBL" id="KAJ4392254.1"/>
    </source>
</evidence>
<keyword evidence="1" id="KW-0436">Ligase</keyword>
<evidence type="ECO:0000256" key="4">
    <source>
        <dbReference type="ARBA" id="ARBA00022840"/>
    </source>
</evidence>
<keyword evidence="8" id="KW-1185">Reference proteome</keyword>
<keyword evidence="4" id="KW-0067">ATP-binding</keyword>
<dbReference type="GO" id="GO:0046872">
    <property type="term" value="F:metal ion binding"/>
    <property type="evidence" value="ECO:0007669"/>
    <property type="project" value="UniProtKB-KW"/>
</dbReference>
<dbReference type="Pfam" id="PF03738">
    <property type="entry name" value="GSP_synth"/>
    <property type="match status" value="1"/>
</dbReference>
<organism evidence="7 8">
    <name type="scientific">Gnomoniopsis smithogilvyi</name>
    <dbReference type="NCBI Taxonomy" id="1191159"/>
    <lineage>
        <taxon>Eukaryota</taxon>
        <taxon>Fungi</taxon>
        <taxon>Dikarya</taxon>
        <taxon>Ascomycota</taxon>
        <taxon>Pezizomycotina</taxon>
        <taxon>Sordariomycetes</taxon>
        <taxon>Sordariomycetidae</taxon>
        <taxon>Diaporthales</taxon>
        <taxon>Gnomoniaceae</taxon>
        <taxon>Gnomoniopsis</taxon>
    </lineage>
</organism>
<evidence type="ECO:0000259" key="6">
    <source>
        <dbReference type="Pfam" id="PF03738"/>
    </source>
</evidence>
<evidence type="ECO:0000256" key="5">
    <source>
        <dbReference type="ARBA" id="ARBA00022842"/>
    </source>
</evidence>
<comment type="caution">
    <text evidence="7">The sequence shown here is derived from an EMBL/GenBank/DDBJ whole genome shotgun (WGS) entry which is preliminary data.</text>
</comment>
<dbReference type="GO" id="GO:0016874">
    <property type="term" value="F:ligase activity"/>
    <property type="evidence" value="ECO:0007669"/>
    <property type="project" value="UniProtKB-KW"/>
</dbReference>
<dbReference type="InterPro" id="IPR016185">
    <property type="entry name" value="PreATP-grasp_dom_sf"/>
</dbReference>
<protein>
    <recommendedName>
        <fullName evidence="6">Glutathionylspermidine synthase pre-ATP-grasp-like domain-containing protein</fullName>
    </recommendedName>
</protein>
<dbReference type="InterPro" id="IPR005494">
    <property type="entry name" value="GSPS_pre-ATP-grasp-like_dom"/>
</dbReference>
<dbReference type="SUPFAM" id="SSF52440">
    <property type="entry name" value="PreATP-grasp domain"/>
    <property type="match status" value="1"/>
</dbReference>
<dbReference type="AlphaFoldDB" id="A0A9W9CYG5"/>
<keyword evidence="5" id="KW-0460">Magnesium</keyword>
<sequence length="475" mass="54339">MRRVPIEKRPNVARLVESQGLVYARPASIDDKNQYWPDNVYYSFTKAEIELLETASKDVFDMCCQAAEHLVAHPETITSRMAIPAFCLTQIKSSWDREPAWGSVYGRFDVCFGGLDHPDPRLRVPKFYEFNADTPTSLLESGHIQWLWLEHTGHGADQFNNICDQLREAWKRNLKAMEKEAFRGRKTVVHFSCSKGEKSGEDIMNTTLLMELCRQAGWTTKVVFVEDISLGPDGRFYDGDRVHIDVVFKLYPWEDMVRQDFGEACFKDMKNIGLHNEAGEYIGGTVWIEAPYKMLWSNKAVWAIIWDLFKDDPRSKWLLPTYFEDQRPASLTKFARKPIFSREGNDVTLQADGKTIDHSTRGWFGKEGHIVQELALLPEFKDGDGVSRWPVLGVWFIDGEPGGMGIREDKGPITTNISSFIPHSISDVPLNYERIPVPDSYEIEAALSLRKYATRSKKKGVDDVVGFIEEMALYI</sequence>
<dbReference type="EMBL" id="JAPEVB010000003">
    <property type="protein sequence ID" value="KAJ4392254.1"/>
    <property type="molecule type" value="Genomic_DNA"/>
</dbReference>
<dbReference type="SUPFAM" id="SSF56059">
    <property type="entry name" value="Glutathione synthetase ATP-binding domain-like"/>
    <property type="match status" value="1"/>
</dbReference>
<evidence type="ECO:0000256" key="3">
    <source>
        <dbReference type="ARBA" id="ARBA00022741"/>
    </source>
</evidence>
<dbReference type="Gene3D" id="3.30.1490.330">
    <property type="match status" value="1"/>
</dbReference>
<dbReference type="OrthoDB" id="64566at2759"/>
<accession>A0A9W9CYG5</accession>
<dbReference type="Proteomes" id="UP001140453">
    <property type="component" value="Unassembled WGS sequence"/>
</dbReference>
<name>A0A9W9CYG5_9PEZI</name>
<proteinExistence type="predicted"/>